<reference evidence="1 2" key="1">
    <citation type="submission" date="2018-07" db="EMBL/GenBank/DDBJ databases">
        <title>Campylobacter zealandensis sp. nov., isolated from birds and water in New Zealand.</title>
        <authorList>
            <person name="Wilkinson D.A."/>
            <person name="Biggs P.J."/>
            <person name="French N.P."/>
            <person name="Midwinter A.C."/>
        </authorList>
    </citation>
    <scope>NUCLEOTIDE SEQUENCE [LARGE SCALE GENOMIC DNA]</scope>
    <source>
        <strain evidence="1 2">B423b</strain>
    </source>
</reference>
<sequence length="584" mass="69527">MFDRIYYYYFNANYEKCLELSERFLKENQKFALEFAMLSSYKLSLFQKALYYAQELFSINPTSFNGLMLSKSYIENLRFDEALNLLQQLLDRKDDLQNEINLQLAFLYKIINKFEESEKIFKELLSKDLYNLDLWKEYAEIYFKKDFVKALDAHEELYNFMQKLIEKLQDGTLMGRHNPNLNNLQDRLHSKTKENLTVSKIHDFLAHQILPQKAYLLFKLFKISDSLKLFQSLEEANQHHPQFWQNYAKVLEFSSNYQSAYNAYQKCLSLNTHATYQFDLAYLLMRMGVDDNFEEGKKYYESRLFYAHNETFSTYHYNESIKAFNKSGVDAFKNKEILVFCEQGFGDTIMYARCLEKLCKIASRVLFAPQSAMYEMFKNQIKILNQNDDIFKNLKVLKNLPKKFDYAIPICSLPFLVDIKLNEILRLKTPILPQKRPQNKKKKLGIFYFTPNADGSDLLRNFKFELLFDILKDLDYEIISFQMQSNENLLKSIEDRSKKIKNWNDTFNNLSDIDCMISIDSAIAHLSLAMDIPTIVLLHPRFDWRWGKFEDPKSFFWPKAKCFVLKDEEEVKRNLQKLIKDILH</sequence>
<evidence type="ECO:0008006" key="3">
    <source>
        <dbReference type="Google" id="ProtNLM"/>
    </source>
</evidence>
<dbReference type="EMBL" id="QPGR01000030">
    <property type="protein sequence ID" value="TBR78381.1"/>
    <property type="molecule type" value="Genomic_DNA"/>
</dbReference>
<protein>
    <recommendedName>
        <fullName evidence="3">Glycosyltransferase family 9 protein</fullName>
    </recommendedName>
</protein>
<dbReference type="Gene3D" id="1.25.40.10">
    <property type="entry name" value="Tetratricopeptide repeat domain"/>
    <property type="match status" value="2"/>
</dbReference>
<dbReference type="SUPFAM" id="SSF53756">
    <property type="entry name" value="UDP-Glycosyltransferase/glycogen phosphorylase"/>
    <property type="match status" value="1"/>
</dbReference>
<evidence type="ECO:0000313" key="2">
    <source>
        <dbReference type="Proteomes" id="UP000292583"/>
    </source>
</evidence>
<comment type="caution">
    <text evidence="1">The sequence shown here is derived from an EMBL/GenBank/DDBJ whole genome shotgun (WGS) entry which is preliminary data.</text>
</comment>
<dbReference type="AlphaFoldDB" id="A0A4Q9JSF0"/>
<dbReference type="Proteomes" id="UP000292583">
    <property type="component" value="Unassembled WGS sequence"/>
</dbReference>
<proteinExistence type="predicted"/>
<dbReference type="SUPFAM" id="SSF48452">
    <property type="entry name" value="TPR-like"/>
    <property type="match status" value="2"/>
</dbReference>
<dbReference type="Gene3D" id="3.40.50.2000">
    <property type="entry name" value="Glycogen Phosphorylase B"/>
    <property type="match status" value="1"/>
</dbReference>
<accession>A0A4Q9JSF0</accession>
<dbReference type="RefSeq" id="WP_131163693.1">
    <property type="nucleotide sequence ID" value="NZ_QPGQ01000014.1"/>
</dbReference>
<dbReference type="InterPro" id="IPR011990">
    <property type="entry name" value="TPR-like_helical_dom_sf"/>
</dbReference>
<evidence type="ECO:0000313" key="1">
    <source>
        <dbReference type="EMBL" id="TBR78381.1"/>
    </source>
</evidence>
<dbReference type="OrthoDB" id="9814129at2"/>
<keyword evidence="2" id="KW-1185">Reference proteome</keyword>
<organism evidence="1 2">
    <name type="scientific">Campylobacter novaezeelandiae</name>
    <dbReference type="NCBI Taxonomy" id="2267891"/>
    <lineage>
        <taxon>Bacteria</taxon>
        <taxon>Pseudomonadati</taxon>
        <taxon>Campylobacterota</taxon>
        <taxon>Epsilonproteobacteria</taxon>
        <taxon>Campylobacterales</taxon>
        <taxon>Campylobacteraceae</taxon>
        <taxon>Campylobacter</taxon>
    </lineage>
</organism>
<name>A0A4Q9JSF0_9BACT</name>
<gene>
    <name evidence="1" type="ORF">DU473_08155</name>
</gene>